<keyword evidence="7 16" id="KW-0235">DNA replication</keyword>
<keyword evidence="6 16" id="KW-0548">Nucleotidyltransferase</keyword>
<dbReference type="InterPro" id="IPR036775">
    <property type="entry name" value="DNA_pol_Y-fam_lit_finger_sf"/>
</dbReference>
<evidence type="ECO:0000259" key="17">
    <source>
        <dbReference type="PROSITE" id="PS50173"/>
    </source>
</evidence>
<dbReference type="Gene3D" id="3.40.1170.60">
    <property type="match status" value="1"/>
</dbReference>
<name>A0ABQ3MNH9_9PSEU</name>
<keyword evidence="8 16" id="KW-0479">Metal-binding</keyword>
<evidence type="ECO:0000256" key="9">
    <source>
        <dbReference type="ARBA" id="ARBA00022763"/>
    </source>
</evidence>
<dbReference type="InterPro" id="IPR050116">
    <property type="entry name" value="DNA_polymerase-Y"/>
</dbReference>
<feature type="binding site" evidence="16">
    <location>
        <position position="26"/>
    </location>
    <ligand>
        <name>Mg(2+)</name>
        <dbReference type="ChEBI" id="CHEBI:18420"/>
    </ligand>
</feature>
<keyword evidence="9 16" id="KW-0227">DNA damage</keyword>
<dbReference type="InterPro" id="IPR053848">
    <property type="entry name" value="IMS_HHH_1"/>
</dbReference>
<dbReference type="Gene3D" id="3.30.70.270">
    <property type="match status" value="1"/>
</dbReference>
<feature type="binding site" evidence="16">
    <location>
        <position position="123"/>
    </location>
    <ligand>
        <name>Mg(2+)</name>
        <dbReference type="ChEBI" id="CHEBI:18420"/>
    </ligand>
</feature>
<evidence type="ECO:0000256" key="10">
    <source>
        <dbReference type="ARBA" id="ARBA00022842"/>
    </source>
</evidence>
<dbReference type="PANTHER" id="PTHR11076">
    <property type="entry name" value="DNA REPAIR POLYMERASE UMUC / TRANSFERASE FAMILY MEMBER"/>
    <property type="match status" value="1"/>
</dbReference>
<evidence type="ECO:0000256" key="6">
    <source>
        <dbReference type="ARBA" id="ARBA00022695"/>
    </source>
</evidence>
<evidence type="ECO:0000256" key="2">
    <source>
        <dbReference type="ARBA" id="ARBA00010945"/>
    </source>
</evidence>
<dbReference type="Pfam" id="PF21999">
    <property type="entry name" value="IMS_HHH_1"/>
    <property type="match status" value="1"/>
</dbReference>
<dbReference type="Gene3D" id="1.10.150.20">
    <property type="entry name" value="5' to 3' exonuclease, C-terminal subdomain"/>
    <property type="match status" value="1"/>
</dbReference>
<feature type="site" description="Substrate discrimination" evidence="16">
    <location>
        <position position="31"/>
    </location>
</feature>
<feature type="active site" evidence="16">
    <location>
        <position position="124"/>
    </location>
</feature>
<comment type="subunit">
    <text evidence="16">Monomer.</text>
</comment>
<dbReference type="InterPro" id="IPR001126">
    <property type="entry name" value="UmuC"/>
</dbReference>
<dbReference type="NCBIfam" id="NF002883">
    <property type="entry name" value="PRK03352.1"/>
    <property type="match status" value="1"/>
</dbReference>
<evidence type="ECO:0000256" key="16">
    <source>
        <dbReference type="HAMAP-Rule" id="MF_01113"/>
    </source>
</evidence>
<dbReference type="CDD" id="cd03586">
    <property type="entry name" value="PolY_Pol_IV_kappa"/>
    <property type="match status" value="1"/>
</dbReference>
<proteinExistence type="inferred from homology"/>
<gene>
    <name evidence="16 18" type="primary">dinB</name>
    <name evidence="18" type="ORF">GCM10017774_59200</name>
</gene>
<evidence type="ECO:0000256" key="5">
    <source>
        <dbReference type="ARBA" id="ARBA00022679"/>
    </source>
</evidence>
<keyword evidence="5 16" id="KW-0808">Transferase</keyword>
<keyword evidence="10 16" id="KW-0460">Magnesium</keyword>
<evidence type="ECO:0000256" key="14">
    <source>
        <dbReference type="ARBA" id="ARBA00025589"/>
    </source>
</evidence>
<dbReference type="InterPro" id="IPR022880">
    <property type="entry name" value="DNApol_IV"/>
</dbReference>
<dbReference type="PANTHER" id="PTHR11076:SF33">
    <property type="entry name" value="DNA POLYMERASE KAPPA"/>
    <property type="match status" value="1"/>
</dbReference>
<dbReference type="SUPFAM" id="SSF100879">
    <property type="entry name" value="Lesion bypass DNA polymerase (Y-family), little finger domain"/>
    <property type="match status" value="1"/>
</dbReference>
<reference evidence="19" key="1">
    <citation type="journal article" date="2019" name="Int. J. Syst. Evol. Microbiol.">
        <title>The Global Catalogue of Microorganisms (GCM) 10K type strain sequencing project: providing services to taxonomists for standard genome sequencing and annotation.</title>
        <authorList>
            <consortium name="The Broad Institute Genomics Platform"/>
            <consortium name="The Broad Institute Genome Sequencing Center for Infectious Disease"/>
            <person name="Wu L."/>
            <person name="Ma J."/>
        </authorList>
    </citation>
    <scope>NUCLEOTIDE SEQUENCE [LARGE SCALE GENOMIC DNA]</scope>
    <source>
        <strain evidence="19">CGMCC 4.7367</strain>
    </source>
</reference>
<keyword evidence="19" id="KW-1185">Reference proteome</keyword>
<keyword evidence="4 16" id="KW-0963">Cytoplasm</keyword>
<evidence type="ECO:0000256" key="7">
    <source>
        <dbReference type="ARBA" id="ARBA00022705"/>
    </source>
</evidence>
<comment type="catalytic activity">
    <reaction evidence="15 16">
        <text>DNA(n) + a 2'-deoxyribonucleoside 5'-triphosphate = DNA(n+1) + diphosphate</text>
        <dbReference type="Rhea" id="RHEA:22508"/>
        <dbReference type="Rhea" id="RHEA-COMP:17339"/>
        <dbReference type="Rhea" id="RHEA-COMP:17340"/>
        <dbReference type="ChEBI" id="CHEBI:33019"/>
        <dbReference type="ChEBI" id="CHEBI:61560"/>
        <dbReference type="ChEBI" id="CHEBI:173112"/>
        <dbReference type="EC" id="2.7.7.7"/>
    </reaction>
</comment>
<evidence type="ECO:0000256" key="1">
    <source>
        <dbReference type="ARBA" id="ARBA00004496"/>
    </source>
</evidence>
<evidence type="ECO:0000313" key="18">
    <source>
        <dbReference type="EMBL" id="GHH50405.1"/>
    </source>
</evidence>
<evidence type="ECO:0000256" key="11">
    <source>
        <dbReference type="ARBA" id="ARBA00022932"/>
    </source>
</evidence>
<comment type="cofactor">
    <cofactor evidence="16">
        <name>Mg(2+)</name>
        <dbReference type="ChEBI" id="CHEBI:18420"/>
    </cofactor>
    <text evidence="16">Binds 2 magnesium ions per subunit.</text>
</comment>
<dbReference type="SUPFAM" id="SSF56672">
    <property type="entry name" value="DNA/RNA polymerases"/>
    <property type="match status" value="1"/>
</dbReference>
<accession>A0ABQ3MNH9</accession>
<comment type="subcellular location">
    <subcellularLocation>
        <location evidence="1 16">Cytoplasm</location>
    </subcellularLocation>
</comment>
<dbReference type="Pfam" id="PF11799">
    <property type="entry name" value="IMS_C"/>
    <property type="match status" value="1"/>
</dbReference>
<dbReference type="InterPro" id="IPR043128">
    <property type="entry name" value="Rev_trsase/Diguanyl_cyclase"/>
</dbReference>
<dbReference type="Pfam" id="PF00817">
    <property type="entry name" value="IMS"/>
    <property type="match status" value="1"/>
</dbReference>
<keyword evidence="11 16" id="KW-0239">DNA-directed DNA polymerase</keyword>
<keyword evidence="3 16" id="KW-0515">Mutator protein</keyword>
<dbReference type="HAMAP" id="MF_01113">
    <property type="entry name" value="DNApol_IV"/>
    <property type="match status" value="1"/>
</dbReference>
<dbReference type="EC" id="2.7.7.7" evidence="16"/>
<protein>
    <recommendedName>
        <fullName evidence="16">DNA polymerase IV</fullName>
        <shortName evidence="16">Pol IV</shortName>
        <ecNumber evidence="16">2.7.7.7</ecNumber>
    </recommendedName>
</protein>
<dbReference type="Gene3D" id="3.30.1490.100">
    <property type="entry name" value="DNA polymerase, Y-family, little finger domain"/>
    <property type="match status" value="1"/>
</dbReference>
<sequence>MVRLNRRIPADRFILSSMADWVLHVDLDQFIAAVEVLRDPSLRGRPVVVGGNGDPTERAVVATASYEAREFGVRSGLPLRTAFKKLPDAVYLPVDHALYEAASTDVMAVLRSLPVVVEVMGWDEAFVGVSADDPVEFARSVQAAVLSGTGLHCSVGIGDNKLRAKIATEFGKPAGVFQLTRENWAEVMGHRPTSALWGIGAKTSKKLAELGLVTVSDLASAPVDALAARFGPRMGPHFRGVAQGAGDTAVSATPWVAKSRSHEKTFQQDLSSMDDIRREVVALAHQVALDVVADGRPAVRVGVKVRFAPFFTKVRLMKLPAPTSSADELAAAALTVLDRFEHGRAVRLLGVRAEFFDDDVEPKASSSTYQ</sequence>
<evidence type="ECO:0000256" key="15">
    <source>
        <dbReference type="ARBA" id="ARBA00049244"/>
    </source>
</evidence>
<dbReference type="Proteomes" id="UP000605568">
    <property type="component" value="Unassembled WGS sequence"/>
</dbReference>
<dbReference type="EMBL" id="BNAR01000010">
    <property type="protein sequence ID" value="GHH50405.1"/>
    <property type="molecule type" value="Genomic_DNA"/>
</dbReference>
<feature type="domain" description="UmuC" evidence="17">
    <location>
        <begin position="22"/>
        <end position="200"/>
    </location>
</feature>
<evidence type="ECO:0000256" key="12">
    <source>
        <dbReference type="ARBA" id="ARBA00023125"/>
    </source>
</evidence>
<keyword evidence="12 16" id="KW-0238">DNA-binding</keyword>
<comment type="similarity">
    <text evidence="2 16">Belongs to the DNA polymerase type-Y family.</text>
</comment>
<evidence type="ECO:0000256" key="8">
    <source>
        <dbReference type="ARBA" id="ARBA00022723"/>
    </source>
</evidence>
<keyword evidence="13 16" id="KW-0234">DNA repair</keyword>
<comment type="caution">
    <text evidence="18">The sequence shown here is derived from an EMBL/GenBank/DDBJ whole genome shotgun (WGS) entry which is preliminary data.</text>
</comment>
<organism evidence="18 19">
    <name type="scientific">Lentzea cavernae</name>
    <dbReference type="NCBI Taxonomy" id="2020703"/>
    <lineage>
        <taxon>Bacteria</taxon>
        <taxon>Bacillati</taxon>
        <taxon>Actinomycetota</taxon>
        <taxon>Actinomycetes</taxon>
        <taxon>Pseudonocardiales</taxon>
        <taxon>Pseudonocardiaceae</taxon>
        <taxon>Lentzea</taxon>
    </lineage>
</organism>
<evidence type="ECO:0000256" key="13">
    <source>
        <dbReference type="ARBA" id="ARBA00023204"/>
    </source>
</evidence>
<evidence type="ECO:0000256" key="4">
    <source>
        <dbReference type="ARBA" id="ARBA00022490"/>
    </source>
</evidence>
<dbReference type="PROSITE" id="PS50173">
    <property type="entry name" value="UMUC"/>
    <property type="match status" value="1"/>
</dbReference>
<evidence type="ECO:0000256" key="3">
    <source>
        <dbReference type="ARBA" id="ARBA00022457"/>
    </source>
</evidence>
<dbReference type="InterPro" id="IPR017961">
    <property type="entry name" value="DNA_pol_Y-fam_little_finger"/>
</dbReference>
<dbReference type="InterPro" id="IPR043502">
    <property type="entry name" value="DNA/RNA_pol_sf"/>
</dbReference>
<comment type="function">
    <text evidence="14 16">Poorly processive, error-prone DNA polymerase involved in untargeted mutagenesis. Copies undamaged DNA at stalled replication forks, which arise in vivo from mismatched or misaligned primer ends. These misaligned primers can be extended by PolIV. Exhibits no 3'-5' exonuclease (proofreading) activity. May be involved in translesional synthesis, in conjunction with the beta clamp from PolIII.</text>
</comment>
<evidence type="ECO:0000313" key="19">
    <source>
        <dbReference type="Proteomes" id="UP000605568"/>
    </source>
</evidence>